<reference evidence="1" key="1">
    <citation type="submission" date="2010-01" db="EMBL/GenBank/DDBJ databases">
        <title>Genome fragments of uncultured bacteria from the North Pacific subtropical Gyre.</title>
        <authorList>
            <person name="Pham V.D."/>
            <person name="Delong E.F."/>
        </authorList>
    </citation>
    <scope>NUCLEOTIDE SEQUENCE</scope>
</reference>
<dbReference type="AlphaFoldDB" id="E7C4V3"/>
<accession>E7C4V3</accession>
<sequence>MSISIKVCVNARRTLDSVAVLIQEEAIEAELECGVVVMGDYAEAMALSHALRISGSTASPCSERSG</sequence>
<protein>
    <submittedName>
        <fullName evidence="1">Uncharacterized protein</fullName>
    </submittedName>
</protein>
<organism evidence="1">
    <name type="scientific">uncultured gamma proteobacterium HF0500_07A21</name>
    <dbReference type="NCBI Taxonomy" id="723573"/>
    <lineage>
        <taxon>Bacteria</taxon>
        <taxon>Pseudomonadati</taxon>
        <taxon>Pseudomonadota</taxon>
        <taxon>Gammaproteobacteria</taxon>
        <taxon>environmental samples</taxon>
    </lineage>
</organism>
<name>E7C4V3_9GAMM</name>
<proteinExistence type="predicted"/>
<evidence type="ECO:0000313" key="1">
    <source>
        <dbReference type="EMBL" id="ADI22477.1"/>
    </source>
</evidence>
<dbReference type="EMBL" id="GU567987">
    <property type="protein sequence ID" value="ADI22477.1"/>
    <property type="molecule type" value="Genomic_DNA"/>
</dbReference>